<dbReference type="PANTHER" id="PTHR46648:SF1">
    <property type="entry name" value="ADENOSINE 5'-MONOPHOSPHORAMIDASE HNT1"/>
    <property type="match status" value="1"/>
</dbReference>
<dbReference type="SUPFAM" id="SSF54197">
    <property type="entry name" value="HIT-like"/>
    <property type="match status" value="1"/>
</dbReference>
<evidence type="ECO:0000259" key="2">
    <source>
        <dbReference type="PROSITE" id="PS51084"/>
    </source>
</evidence>
<comment type="caution">
    <text evidence="3">The sequence shown here is derived from an EMBL/GenBank/DDBJ whole genome shotgun (WGS) entry which is preliminary data.</text>
</comment>
<dbReference type="Proteomes" id="UP000179099">
    <property type="component" value="Unassembled WGS sequence"/>
</dbReference>
<proteinExistence type="predicted"/>
<dbReference type="InterPro" id="IPR001310">
    <property type="entry name" value="Histidine_triad_HIT"/>
</dbReference>
<dbReference type="PROSITE" id="PS51084">
    <property type="entry name" value="HIT_2"/>
    <property type="match status" value="1"/>
</dbReference>
<dbReference type="InterPro" id="IPR011146">
    <property type="entry name" value="HIT-like"/>
</dbReference>
<dbReference type="GO" id="GO:0003824">
    <property type="term" value="F:catalytic activity"/>
    <property type="evidence" value="ECO:0007669"/>
    <property type="project" value="InterPro"/>
</dbReference>
<dbReference type="STRING" id="1801992.A2Y98_01235"/>
<evidence type="ECO:0000313" key="4">
    <source>
        <dbReference type="Proteomes" id="UP000179099"/>
    </source>
</evidence>
<dbReference type="Gene3D" id="3.30.428.10">
    <property type="entry name" value="HIT-like"/>
    <property type="match status" value="1"/>
</dbReference>
<sequence>MDKCIFCKIINKKVPAKIVYEDNKVICFLPKKMEVYGHTLIVPKKHYADIYDIPEEKFSYIIKTAKKLAVNPDVQT</sequence>
<feature type="domain" description="HIT" evidence="2">
    <location>
        <begin position="5"/>
        <end position="76"/>
    </location>
</feature>
<evidence type="ECO:0000256" key="1">
    <source>
        <dbReference type="PROSITE-ProRule" id="PRU00464"/>
    </source>
</evidence>
<dbReference type="GO" id="GO:0009117">
    <property type="term" value="P:nucleotide metabolic process"/>
    <property type="evidence" value="ECO:0007669"/>
    <property type="project" value="TreeGrafter"/>
</dbReference>
<dbReference type="PRINTS" id="PR00332">
    <property type="entry name" value="HISTRIAD"/>
</dbReference>
<comment type="caution">
    <text evidence="1">Lacks conserved residue(s) required for the propagation of feature annotation.</text>
</comment>
<accession>A0A1G2F7D7</accession>
<protein>
    <recommendedName>
        <fullName evidence="2">HIT domain-containing protein</fullName>
    </recommendedName>
</protein>
<dbReference type="PANTHER" id="PTHR46648">
    <property type="entry name" value="HIT FAMILY PROTEIN 1"/>
    <property type="match status" value="1"/>
</dbReference>
<dbReference type="InterPro" id="IPR036265">
    <property type="entry name" value="HIT-like_sf"/>
</dbReference>
<dbReference type="Pfam" id="PF01230">
    <property type="entry name" value="HIT"/>
    <property type="match status" value="1"/>
</dbReference>
<dbReference type="EMBL" id="MHMW01000028">
    <property type="protein sequence ID" value="OGZ33540.1"/>
    <property type="molecule type" value="Genomic_DNA"/>
</dbReference>
<name>A0A1G2F7D7_9BACT</name>
<reference evidence="3 4" key="1">
    <citation type="journal article" date="2016" name="Nat. Commun.">
        <title>Thousands of microbial genomes shed light on interconnected biogeochemical processes in an aquifer system.</title>
        <authorList>
            <person name="Anantharaman K."/>
            <person name="Brown C.T."/>
            <person name="Hug L.A."/>
            <person name="Sharon I."/>
            <person name="Castelle C.J."/>
            <person name="Probst A.J."/>
            <person name="Thomas B.C."/>
            <person name="Singh A."/>
            <person name="Wilkins M.J."/>
            <person name="Karaoz U."/>
            <person name="Brodie E.L."/>
            <person name="Williams K.H."/>
            <person name="Hubbard S.S."/>
            <person name="Banfield J.F."/>
        </authorList>
    </citation>
    <scope>NUCLEOTIDE SEQUENCE [LARGE SCALE GENOMIC DNA]</scope>
</reference>
<organism evidence="3 4">
    <name type="scientific">Candidatus Portnoybacteria bacterium RBG_19FT_COMBO_36_7</name>
    <dbReference type="NCBI Taxonomy" id="1801992"/>
    <lineage>
        <taxon>Bacteria</taxon>
        <taxon>Candidatus Portnoyibacteriota</taxon>
    </lineage>
</organism>
<dbReference type="AlphaFoldDB" id="A0A1G2F7D7"/>
<evidence type="ECO:0000313" key="3">
    <source>
        <dbReference type="EMBL" id="OGZ33540.1"/>
    </source>
</evidence>
<gene>
    <name evidence="3" type="ORF">A2Y98_01235</name>
</gene>